<dbReference type="Pfam" id="PF00092">
    <property type="entry name" value="VWA"/>
    <property type="match status" value="1"/>
</dbReference>
<dbReference type="PROSITE" id="PS51257">
    <property type="entry name" value="PROKAR_LIPOPROTEIN"/>
    <property type="match status" value="1"/>
</dbReference>
<dbReference type="InterPro" id="IPR036465">
    <property type="entry name" value="vWFA_dom_sf"/>
</dbReference>
<keyword evidence="4" id="KW-1185">Reference proteome</keyword>
<protein>
    <submittedName>
        <fullName evidence="3">von Willebrand factor type A domain protein</fullName>
    </submittedName>
</protein>
<feature type="domain" description="VWFA" evidence="2">
    <location>
        <begin position="172"/>
        <end position="358"/>
    </location>
</feature>
<feature type="region of interest" description="Disordered" evidence="1">
    <location>
        <begin position="447"/>
        <end position="480"/>
    </location>
</feature>
<dbReference type="InterPro" id="IPR002035">
    <property type="entry name" value="VWF_A"/>
</dbReference>
<accession>A0A078M7G1</accession>
<name>A0A078M7G1_9STAP</name>
<dbReference type="SMART" id="SM00327">
    <property type="entry name" value="VWA"/>
    <property type="match status" value="1"/>
</dbReference>
<proteinExistence type="predicted"/>
<evidence type="ECO:0000313" key="4">
    <source>
        <dbReference type="Proteomes" id="UP000044136"/>
    </source>
</evidence>
<feature type="region of interest" description="Disordered" evidence="1">
    <location>
        <begin position="18"/>
        <end position="77"/>
    </location>
</feature>
<feature type="compositionally biased region" description="Acidic residues" evidence="1">
    <location>
        <begin position="46"/>
        <end position="77"/>
    </location>
</feature>
<dbReference type="AlphaFoldDB" id="A0A078M7G1"/>
<dbReference type="Gene3D" id="3.40.50.410">
    <property type="entry name" value="von Willebrand factor, type A domain"/>
    <property type="match status" value="1"/>
</dbReference>
<dbReference type="SUPFAM" id="SSF53300">
    <property type="entry name" value="vWA-like"/>
    <property type="match status" value="1"/>
</dbReference>
<sequence>MRTFILMALFIILTACSTTEESPDESNQKIEDTEEGTEDKSTEAEATSDEDPDESNTNSEENETTEEETALNESEDIEIEISLESVLEEEQGTMINASRQEIEDELTSFIEDNNGDVTDEMVYEKLLEMLGGHPDMLEGIKYFQDFSAELVDLTDQPGGLKVEDGELSLRNNVYILMDNSGSMADEIDGQTKMDAAKESVNQFVEDMPNGTQVSLINYGFSKDSDEESDSCSAVEETFPIGEYEENEFNEALNQYGSEGFTPLALAIEEVGKVIENSESTGSHTIYVVSDGQETCNGDPVAAVQDLPEDENIETVLNIIGFDIQDDEVQSLVDITEANGGEYLSATNPDELSRILKREKLNLFNKYRDWSNENLKNITQASNDQHLDRTGVVNAANTANRQTDNSIDGVLNDVSMNSSQEFRYPKAREWAEERYLIVRDFLSENYEDAGDDIDSEKEKLRDSVNQEFDEIESDYKEDIEE</sequence>
<dbReference type="eggNOG" id="COG2304">
    <property type="taxonomic scope" value="Bacteria"/>
</dbReference>
<evidence type="ECO:0000259" key="2">
    <source>
        <dbReference type="PROSITE" id="PS50234"/>
    </source>
</evidence>
<dbReference type="HOGENOM" id="CLU_037841_1_0_9"/>
<dbReference type="PROSITE" id="PS50234">
    <property type="entry name" value="VWFA"/>
    <property type="match status" value="1"/>
</dbReference>
<gene>
    <name evidence="3" type="ORF">BN1048_01626</name>
</gene>
<dbReference type="STRING" id="1461582.BN1048_01626"/>
<feature type="compositionally biased region" description="Acidic residues" evidence="1">
    <location>
        <begin position="466"/>
        <end position="480"/>
    </location>
</feature>
<dbReference type="EMBL" id="CCSE01000001">
    <property type="protein sequence ID" value="CEA02180.1"/>
    <property type="molecule type" value="Genomic_DNA"/>
</dbReference>
<reference evidence="3 4" key="1">
    <citation type="submission" date="2014-07" db="EMBL/GenBank/DDBJ databases">
        <authorList>
            <person name="Urmite Genomes Urmite Genomes"/>
        </authorList>
    </citation>
    <scope>NUCLEOTIDE SEQUENCE [LARGE SCALE GENOMIC DNA]</scope>
    <source>
        <strain evidence="3 4">13MG44_air</strain>
    </source>
</reference>
<evidence type="ECO:0000256" key="1">
    <source>
        <dbReference type="SAM" id="MobiDB-lite"/>
    </source>
</evidence>
<evidence type="ECO:0000313" key="3">
    <source>
        <dbReference type="EMBL" id="CEA02180.1"/>
    </source>
</evidence>
<dbReference type="RefSeq" id="WP_035810139.1">
    <property type="nucleotide sequence ID" value="NZ_CCSE01000001.1"/>
</dbReference>
<dbReference type="Proteomes" id="UP000044136">
    <property type="component" value="Unassembled WGS sequence"/>
</dbReference>
<organism evidence="3 4">
    <name type="scientific">Jeotgalicoccus saudimassiliensis</name>
    <dbReference type="NCBI Taxonomy" id="1461582"/>
    <lineage>
        <taxon>Bacteria</taxon>
        <taxon>Bacillati</taxon>
        <taxon>Bacillota</taxon>
        <taxon>Bacilli</taxon>
        <taxon>Bacillales</taxon>
        <taxon>Staphylococcaceae</taxon>
        <taxon>Jeotgalicoccus</taxon>
    </lineage>
</organism>